<name>A0A386ZCS4_9NOCA</name>
<comment type="catalytic activity">
    <reaction evidence="19">
        <text>octanoyl-CoA + H2O = octanoate + CoA + H(+)</text>
        <dbReference type="Rhea" id="RHEA:30143"/>
        <dbReference type="ChEBI" id="CHEBI:15377"/>
        <dbReference type="ChEBI" id="CHEBI:15378"/>
        <dbReference type="ChEBI" id="CHEBI:25646"/>
        <dbReference type="ChEBI" id="CHEBI:57287"/>
        <dbReference type="ChEBI" id="CHEBI:57386"/>
    </reaction>
    <physiologicalReaction direction="left-to-right" evidence="19">
        <dbReference type="Rhea" id="RHEA:30144"/>
    </physiologicalReaction>
</comment>
<evidence type="ECO:0000256" key="10">
    <source>
        <dbReference type="ARBA" id="ARBA00023098"/>
    </source>
</evidence>
<feature type="domain" description="Thioesterase" evidence="24">
    <location>
        <begin position="65"/>
        <end position="133"/>
    </location>
</feature>
<evidence type="ECO:0000259" key="24">
    <source>
        <dbReference type="Pfam" id="PF03061"/>
    </source>
</evidence>
<evidence type="ECO:0000256" key="9">
    <source>
        <dbReference type="ARBA" id="ARBA00022946"/>
    </source>
</evidence>
<gene>
    <name evidence="25" type="ORF">D7D52_10960</name>
</gene>
<evidence type="ECO:0000256" key="1">
    <source>
        <dbReference type="ARBA" id="ARBA00004170"/>
    </source>
</evidence>
<evidence type="ECO:0000313" key="26">
    <source>
        <dbReference type="Proteomes" id="UP000267164"/>
    </source>
</evidence>
<evidence type="ECO:0000256" key="19">
    <source>
        <dbReference type="ARBA" id="ARBA00047588"/>
    </source>
</evidence>
<dbReference type="Pfam" id="PF03061">
    <property type="entry name" value="4HBT"/>
    <property type="match status" value="1"/>
</dbReference>
<keyword evidence="9" id="KW-0809">Transit peptide</keyword>
<dbReference type="KEGG" id="nyu:D7D52_10960"/>
<dbReference type="Gene3D" id="3.10.129.10">
    <property type="entry name" value="Hotdog Thioesterase"/>
    <property type="match status" value="1"/>
</dbReference>
<evidence type="ECO:0000256" key="21">
    <source>
        <dbReference type="ARBA" id="ARBA00047969"/>
    </source>
</evidence>
<dbReference type="AlphaFoldDB" id="A0A386ZCS4"/>
<comment type="similarity">
    <text evidence="15">Belongs to the THEM4/THEM5 thioesterase family.</text>
</comment>
<evidence type="ECO:0000256" key="13">
    <source>
        <dbReference type="ARBA" id="ARBA00035852"/>
    </source>
</evidence>
<comment type="subcellular location">
    <subcellularLocation>
        <location evidence="3">Cell projection</location>
        <location evidence="3">Ruffle membrane</location>
    </subcellularLocation>
    <subcellularLocation>
        <location evidence="2">Cytoplasm</location>
    </subcellularLocation>
    <subcellularLocation>
        <location evidence="1">Membrane</location>
        <topology evidence="1">Peripheral membrane protein</topology>
    </subcellularLocation>
</comment>
<comment type="catalytic activity">
    <reaction evidence="22">
        <text>dodecanoyl-CoA + H2O = dodecanoate + CoA + H(+)</text>
        <dbReference type="Rhea" id="RHEA:30135"/>
        <dbReference type="ChEBI" id="CHEBI:15377"/>
        <dbReference type="ChEBI" id="CHEBI:15378"/>
        <dbReference type="ChEBI" id="CHEBI:18262"/>
        <dbReference type="ChEBI" id="CHEBI:57287"/>
        <dbReference type="ChEBI" id="CHEBI:57375"/>
    </reaction>
    <physiologicalReaction direction="left-to-right" evidence="22">
        <dbReference type="Rhea" id="RHEA:30136"/>
    </physiologicalReaction>
</comment>
<evidence type="ECO:0000256" key="22">
    <source>
        <dbReference type="ARBA" id="ARBA00048074"/>
    </source>
</evidence>
<dbReference type="InterPro" id="IPR029069">
    <property type="entry name" value="HotDog_dom_sf"/>
</dbReference>
<evidence type="ECO:0000256" key="7">
    <source>
        <dbReference type="ARBA" id="ARBA00022801"/>
    </source>
</evidence>
<dbReference type="PANTHER" id="PTHR12418:SF19">
    <property type="entry name" value="ACYL-COENZYME A THIOESTERASE THEM4"/>
    <property type="match status" value="1"/>
</dbReference>
<dbReference type="InterPro" id="IPR006683">
    <property type="entry name" value="Thioestr_dom"/>
</dbReference>
<dbReference type="GO" id="GO:0016787">
    <property type="term" value="F:hydrolase activity"/>
    <property type="evidence" value="ECO:0007669"/>
    <property type="project" value="UniProtKB-KW"/>
</dbReference>
<comment type="catalytic activity">
    <reaction evidence="20">
        <text>hexadecanoyl-CoA + H2O = hexadecanoate + CoA + H(+)</text>
        <dbReference type="Rhea" id="RHEA:16645"/>
        <dbReference type="ChEBI" id="CHEBI:7896"/>
        <dbReference type="ChEBI" id="CHEBI:15377"/>
        <dbReference type="ChEBI" id="CHEBI:15378"/>
        <dbReference type="ChEBI" id="CHEBI:57287"/>
        <dbReference type="ChEBI" id="CHEBI:57379"/>
        <dbReference type="EC" id="3.1.2.2"/>
    </reaction>
    <physiologicalReaction direction="left-to-right" evidence="20">
        <dbReference type="Rhea" id="RHEA:16646"/>
    </physiologicalReaction>
</comment>
<protein>
    <recommendedName>
        <fullName evidence="17">Acyl-coenzyme A thioesterase THEM4</fullName>
        <ecNumber evidence="16">3.1.2.2</ecNumber>
    </recommendedName>
    <alternativeName>
        <fullName evidence="18">Thioesterase superfamily member 4</fullName>
    </alternativeName>
</protein>
<evidence type="ECO:0000256" key="8">
    <source>
        <dbReference type="ARBA" id="ARBA00022832"/>
    </source>
</evidence>
<keyword evidence="10" id="KW-0443">Lipid metabolism</keyword>
<comment type="catalytic activity">
    <reaction evidence="23">
        <text>tetradecanoyl-CoA + H2O = tetradecanoate + CoA + H(+)</text>
        <dbReference type="Rhea" id="RHEA:40119"/>
        <dbReference type="ChEBI" id="CHEBI:15377"/>
        <dbReference type="ChEBI" id="CHEBI:15378"/>
        <dbReference type="ChEBI" id="CHEBI:30807"/>
        <dbReference type="ChEBI" id="CHEBI:57287"/>
        <dbReference type="ChEBI" id="CHEBI:57385"/>
    </reaction>
    <physiologicalReaction direction="left-to-right" evidence="23">
        <dbReference type="Rhea" id="RHEA:40120"/>
    </physiologicalReaction>
</comment>
<dbReference type="PANTHER" id="PTHR12418">
    <property type="entry name" value="ACYL-COENZYME A THIOESTERASE THEM4"/>
    <property type="match status" value="1"/>
</dbReference>
<evidence type="ECO:0000256" key="16">
    <source>
        <dbReference type="ARBA" id="ARBA00038848"/>
    </source>
</evidence>
<evidence type="ECO:0000256" key="23">
    <source>
        <dbReference type="ARBA" id="ARBA00048180"/>
    </source>
</evidence>
<keyword evidence="7" id="KW-0378">Hydrolase</keyword>
<evidence type="ECO:0000256" key="17">
    <source>
        <dbReference type="ARBA" id="ARBA00040123"/>
    </source>
</evidence>
<reference evidence="25 26" key="1">
    <citation type="submission" date="2018-09" db="EMBL/GenBank/DDBJ databases">
        <title>Nocardia yunnanensis sp. nov., an actinomycete isolated from a soil sample.</title>
        <authorList>
            <person name="Zhang J."/>
        </authorList>
    </citation>
    <scope>NUCLEOTIDE SEQUENCE [LARGE SCALE GENOMIC DNA]</scope>
    <source>
        <strain evidence="25 26">CFHS0054</strain>
    </source>
</reference>
<dbReference type="GO" id="GO:0005737">
    <property type="term" value="C:cytoplasm"/>
    <property type="evidence" value="ECO:0007669"/>
    <property type="project" value="UniProtKB-SubCell"/>
</dbReference>
<accession>A0A386ZCS4</accession>
<evidence type="ECO:0000256" key="18">
    <source>
        <dbReference type="ARBA" id="ARBA00043210"/>
    </source>
</evidence>
<organism evidence="25 26">
    <name type="scientific">Nocardia yunnanensis</name>
    <dbReference type="NCBI Taxonomy" id="2382165"/>
    <lineage>
        <taxon>Bacteria</taxon>
        <taxon>Bacillati</taxon>
        <taxon>Actinomycetota</taxon>
        <taxon>Actinomycetes</taxon>
        <taxon>Mycobacteriales</taxon>
        <taxon>Nocardiaceae</taxon>
        <taxon>Nocardia</taxon>
    </lineage>
</organism>
<evidence type="ECO:0000256" key="4">
    <source>
        <dbReference type="ARBA" id="ARBA00022475"/>
    </source>
</evidence>
<comment type="catalytic activity">
    <reaction evidence="13">
        <text>(5Z,8Z,11Z,14Z)-eicosatetraenoyl-CoA + H2O = (5Z,8Z,11Z,14Z)-eicosatetraenoate + CoA + H(+)</text>
        <dbReference type="Rhea" id="RHEA:40151"/>
        <dbReference type="ChEBI" id="CHEBI:15377"/>
        <dbReference type="ChEBI" id="CHEBI:15378"/>
        <dbReference type="ChEBI" id="CHEBI:32395"/>
        <dbReference type="ChEBI" id="CHEBI:57287"/>
        <dbReference type="ChEBI" id="CHEBI:57368"/>
    </reaction>
    <physiologicalReaction direction="left-to-right" evidence="13">
        <dbReference type="Rhea" id="RHEA:40152"/>
    </physiologicalReaction>
</comment>
<dbReference type="Proteomes" id="UP000267164">
    <property type="component" value="Chromosome"/>
</dbReference>
<dbReference type="OrthoDB" id="5505920at2"/>
<dbReference type="InterPro" id="IPR052365">
    <property type="entry name" value="THEM4/THEM5_acyl-CoA_thioest"/>
</dbReference>
<comment type="catalytic activity">
    <reaction evidence="14">
        <text>(9Z)-octadecenoyl-CoA + H2O = (9Z)-octadecenoate + CoA + H(+)</text>
        <dbReference type="Rhea" id="RHEA:40139"/>
        <dbReference type="ChEBI" id="CHEBI:15377"/>
        <dbReference type="ChEBI" id="CHEBI:15378"/>
        <dbReference type="ChEBI" id="CHEBI:30823"/>
        <dbReference type="ChEBI" id="CHEBI:57287"/>
        <dbReference type="ChEBI" id="CHEBI:57387"/>
    </reaction>
    <physiologicalReaction direction="left-to-right" evidence="14">
        <dbReference type="Rhea" id="RHEA:40140"/>
    </physiologicalReaction>
</comment>
<evidence type="ECO:0000313" key="25">
    <source>
        <dbReference type="EMBL" id="AYF74299.1"/>
    </source>
</evidence>
<comment type="catalytic activity">
    <reaction evidence="21">
        <text>decanoyl-CoA + H2O = decanoate + CoA + H(+)</text>
        <dbReference type="Rhea" id="RHEA:40059"/>
        <dbReference type="ChEBI" id="CHEBI:15377"/>
        <dbReference type="ChEBI" id="CHEBI:15378"/>
        <dbReference type="ChEBI" id="CHEBI:27689"/>
        <dbReference type="ChEBI" id="CHEBI:57287"/>
        <dbReference type="ChEBI" id="CHEBI:61430"/>
    </reaction>
    <physiologicalReaction direction="left-to-right" evidence="21">
        <dbReference type="Rhea" id="RHEA:40060"/>
    </physiologicalReaction>
</comment>
<evidence type="ECO:0000256" key="6">
    <source>
        <dbReference type="ARBA" id="ARBA00022703"/>
    </source>
</evidence>
<keyword evidence="6" id="KW-0053">Apoptosis</keyword>
<dbReference type="GO" id="GO:0006631">
    <property type="term" value="P:fatty acid metabolic process"/>
    <property type="evidence" value="ECO:0007669"/>
    <property type="project" value="UniProtKB-KW"/>
</dbReference>
<dbReference type="RefSeq" id="WP_120736220.1">
    <property type="nucleotide sequence ID" value="NZ_CP032568.1"/>
</dbReference>
<dbReference type="EC" id="3.1.2.2" evidence="16"/>
<dbReference type="GO" id="GO:0016020">
    <property type="term" value="C:membrane"/>
    <property type="evidence" value="ECO:0007669"/>
    <property type="project" value="UniProtKB-SubCell"/>
</dbReference>
<keyword evidence="4" id="KW-1003">Cell membrane</keyword>
<keyword evidence="8" id="KW-0276">Fatty acid metabolism</keyword>
<keyword evidence="12" id="KW-0966">Cell projection</keyword>
<evidence type="ECO:0000256" key="5">
    <source>
        <dbReference type="ARBA" id="ARBA00022490"/>
    </source>
</evidence>
<evidence type="ECO:0000256" key="15">
    <source>
        <dbReference type="ARBA" id="ARBA00038456"/>
    </source>
</evidence>
<evidence type="ECO:0000256" key="20">
    <source>
        <dbReference type="ARBA" id="ARBA00047734"/>
    </source>
</evidence>
<evidence type="ECO:0000256" key="12">
    <source>
        <dbReference type="ARBA" id="ARBA00023273"/>
    </source>
</evidence>
<sequence>MERDRDAAPLPLGDLLAEGPFPPHHPGCFGCGPANPASPRIAFERRGDTVVGTFTMDERHQGAPGVAHGGIVAAALDEASGAILMPLRTSAVTVKLDVTFSAPARLNRELAVTSVLRAREGRKYFIDTTLTDGDTVIATGRAIFVEVPPEHFHRLGATPGELSSIGI</sequence>
<dbReference type="SUPFAM" id="SSF54637">
    <property type="entry name" value="Thioesterase/thiol ester dehydrase-isomerase"/>
    <property type="match status" value="1"/>
</dbReference>
<evidence type="ECO:0000256" key="14">
    <source>
        <dbReference type="ARBA" id="ARBA00037002"/>
    </source>
</evidence>
<evidence type="ECO:0000256" key="11">
    <source>
        <dbReference type="ARBA" id="ARBA00023136"/>
    </source>
</evidence>
<evidence type="ECO:0000256" key="3">
    <source>
        <dbReference type="ARBA" id="ARBA00004632"/>
    </source>
</evidence>
<dbReference type="EMBL" id="CP032568">
    <property type="protein sequence ID" value="AYF74299.1"/>
    <property type="molecule type" value="Genomic_DNA"/>
</dbReference>
<keyword evidence="11" id="KW-0472">Membrane</keyword>
<evidence type="ECO:0000256" key="2">
    <source>
        <dbReference type="ARBA" id="ARBA00004496"/>
    </source>
</evidence>
<dbReference type="CDD" id="cd03443">
    <property type="entry name" value="PaaI_thioesterase"/>
    <property type="match status" value="1"/>
</dbReference>
<proteinExistence type="inferred from homology"/>
<keyword evidence="5" id="KW-0963">Cytoplasm</keyword>
<keyword evidence="26" id="KW-1185">Reference proteome</keyword>